<keyword evidence="2" id="KW-1185">Reference proteome</keyword>
<evidence type="ECO:0000313" key="2">
    <source>
        <dbReference type="Proteomes" id="UP001478817"/>
    </source>
</evidence>
<dbReference type="EC" id="3.1.3.-" evidence="1"/>
<comment type="caution">
    <text evidence="1">The sequence shown here is derived from an EMBL/GenBank/DDBJ whole genome shotgun (WGS) entry which is preliminary data.</text>
</comment>
<evidence type="ECO:0000313" key="1">
    <source>
        <dbReference type="EMBL" id="MEQ2637137.1"/>
    </source>
</evidence>
<proteinExistence type="predicted"/>
<dbReference type="GO" id="GO:0016787">
    <property type="term" value="F:hydrolase activity"/>
    <property type="evidence" value="ECO:0007669"/>
    <property type="project" value="UniProtKB-KW"/>
</dbReference>
<dbReference type="Gene3D" id="3.30.1240.10">
    <property type="match status" value="1"/>
</dbReference>
<protein>
    <submittedName>
        <fullName evidence="1">HAD family hydrolase</fullName>
        <ecNumber evidence="1">3.1.3.-</ecNumber>
    </submittedName>
</protein>
<accession>A0ABV1IE02</accession>
<dbReference type="InterPro" id="IPR006379">
    <property type="entry name" value="HAD-SF_hydro_IIB"/>
</dbReference>
<dbReference type="NCBIfam" id="TIGR01484">
    <property type="entry name" value="HAD-SF-IIB"/>
    <property type="match status" value="1"/>
</dbReference>
<keyword evidence="1" id="KW-0378">Hydrolase</keyword>
<dbReference type="SUPFAM" id="SSF56784">
    <property type="entry name" value="HAD-like"/>
    <property type="match status" value="1"/>
</dbReference>
<dbReference type="RefSeq" id="WP_349181543.1">
    <property type="nucleotide sequence ID" value="NZ_JBBNGS010000003.1"/>
</dbReference>
<dbReference type="Pfam" id="PF08282">
    <property type="entry name" value="Hydrolase_3"/>
    <property type="match status" value="1"/>
</dbReference>
<dbReference type="InterPro" id="IPR023214">
    <property type="entry name" value="HAD_sf"/>
</dbReference>
<gene>
    <name evidence="1" type="ORF">AAAT05_02055</name>
</gene>
<organism evidence="1 2">
    <name type="scientific">Paratractidigestivibacter faecalis</name>
    <dbReference type="NCBI Taxonomy" id="2292441"/>
    <lineage>
        <taxon>Bacteria</taxon>
        <taxon>Bacillati</taxon>
        <taxon>Actinomycetota</taxon>
        <taxon>Coriobacteriia</taxon>
        <taxon>Coriobacteriales</taxon>
        <taxon>Atopobiaceae</taxon>
        <taxon>Paratractidigestivibacter</taxon>
    </lineage>
</organism>
<dbReference type="PANTHER" id="PTHR10000:SF53">
    <property type="entry name" value="5-AMINO-6-(5-PHOSPHO-D-RIBITYLAMINO)URACIL PHOSPHATASE YBJI-RELATED"/>
    <property type="match status" value="1"/>
</dbReference>
<dbReference type="PANTHER" id="PTHR10000">
    <property type="entry name" value="PHOSPHOSERINE PHOSPHATASE"/>
    <property type="match status" value="1"/>
</dbReference>
<sequence>MKDYTEDRNLSDIKLLAVDMDLTLLASDGSLPPRMAERIDALGEAGVLFCPASGRPAPTLQMMFPEHADGIAFCADNGGWVIYQGRAAFRDLIRPELWHEVLDFSAADGRCAPVLCAFDRAYVLERDRPYHEDIYKYYKDIRYVRSFDEVDDEADKVTIFFPNYDAEPRFASVYEPRFGKRLYATNAGREWIDFMNLGVSKGSGVAHLCRQLGIDLRDAAAVGDTYNDIPMLSAVGHSFVVANAEKHMHAHADYLVPSNNDRGVAVLIDAILAAKGFEPVGL</sequence>
<name>A0ABV1IE02_9ACTN</name>
<dbReference type="EMBL" id="JBBNGS010000003">
    <property type="protein sequence ID" value="MEQ2637137.1"/>
    <property type="molecule type" value="Genomic_DNA"/>
</dbReference>
<dbReference type="Gene3D" id="3.40.50.1000">
    <property type="entry name" value="HAD superfamily/HAD-like"/>
    <property type="match status" value="1"/>
</dbReference>
<dbReference type="InterPro" id="IPR036412">
    <property type="entry name" value="HAD-like_sf"/>
</dbReference>
<dbReference type="Proteomes" id="UP001478817">
    <property type="component" value="Unassembled WGS sequence"/>
</dbReference>
<reference evidence="1 2" key="1">
    <citation type="submission" date="2024-04" db="EMBL/GenBank/DDBJ databases">
        <title>Human intestinal bacterial collection.</title>
        <authorList>
            <person name="Pauvert C."/>
            <person name="Hitch T.C.A."/>
            <person name="Clavel T."/>
        </authorList>
    </citation>
    <scope>NUCLEOTIDE SEQUENCE [LARGE SCALE GENOMIC DNA]</scope>
    <source>
        <strain evidence="1 2">CLA-AA-H197</strain>
    </source>
</reference>